<proteinExistence type="predicted"/>
<dbReference type="AlphaFoldDB" id="A0A7J7WHS8"/>
<gene>
    <name evidence="1" type="ORF">mMyoMyo1_012086</name>
</gene>
<name>A0A7J7WHS8_MYOMY</name>
<dbReference type="Proteomes" id="UP000527355">
    <property type="component" value="Unassembled WGS sequence"/>
</dbReference>
<comment type="caution">
    <text evidence="1">The sequence shown here is derived from an EMBL/GenBank/DDBJ whole genome shotgun (WGS) entry which is preliminary data.</text>
</comment>
<evidence type="ECO:0000313" key="1">
    <source>
        <dbReference type="EMBL" id="KAF6336881.1"/>
    </source>
</evidence>
<protein>
    <submittedName>
        <fullName evidence="1">Uncharacterized protein</fullName>
    </submittedName>
</protein>
<accession>A0A7J7WHS8</accession>
<keyword evidence="2" id="KW-1185">Reference proteome</keyword>
<evidence type="ECO:0000313" key="2">
    <source>
        <dbReference type="Proteomes" id="UP000527355"/>
    </source>
</evidence>
<reference evidence="1 2" key="1">
    <citation type="journal article" date="2020" name="Nature">
        <title>Six reference-quality genomes reveal evolution of bat adaptations.</title>
        <authorList>
            <person name="Jebb D."/>
            <person name="Huang Z."/>
            <person name="Pippel M."/>
            <person name="Hughes G.M."/>
            <person name="Lavrichenko K."/>
            <person name="Devanna P."/>
            <person name="Winkler S."/>
            <person name="Jermiin L.S."/>
            <person name="Skirmuntt E.C."/>
            <person name="Katzourakis A."/>
            <person name="Burkitt-Gray L."/>
            <person name="Ray D.A."/>
            <person name="Sullivan K.A.M."/>
            <person name="Roscito J.G."/>
            <person name="Kirilenko B.M."/>
            <person name="Davalos L.M."/>
            <person name="Corthals A.P."/>
            <person name="Power M.L."/>
            <person name="Jones G."/>
            <person name="Ransome R.D."/>
            <person name="Dechmann D.K.N."/>
            <person name="Locatelli A.G."/>
            <person name="Puechmaille S.J."/>
            <person name="Fedrigo O."/>
            <person name="Jarvis E.D."/>
            <person name="Hiller M."/>
            <person name="Vernes S.C."/>
            <person name="Myers E.W."/>
            <person name="Teeling E.C."/>
        </authorList>
    </citation>
    <scope>NUCLEOTIDE SEQUENCE [LARGE SCALE GENOMIC DNA]</scope>
    <source>
        <strain evidence="1">MMyoMyo1</strain>
        <tissue evidence="1">Flight muscle</tissue>
    </source>
</reference>
<dbReference type="EMBL" id="JABWUV010000008">
    <property type="protein sequence ID" value="KAF6336881.1"/>
    <property type="molecule type" value="Genomic_DNA"/>
</dbReference>
<sequence>MPDNLGCFPQEEEARKTWVCAKLTEKASSVAWFTQIGEAFQGRRGRLFKRDFTRSPGAGHRCLLWRWPSARREPSVWALTQAPTANAHKWGCSRLRTPVHQRTRCTERKGNLLTGREYLKIMWLRWGSYPGNRKNVCT</sequence>
<organism evidence="1 2">
    <name type="scientific">Myotis myotis</name>
    <name type="common">Greater mouse-eared bat</name>
    <name type="synonym">Vespertilio myotis</name>
    <dbReference type="NCBI Taxonomy" id="51298"/>
    <lineage>
        <taxon>Eukaryota</taxon>
        <taxon>Metazoa</taxon>
        <taxon>Chordata</taxon>
        <taxon>Craniata</taxon>
        <taxon>Vertebrata</taxon>
        <taxon>Euteleostomi</taxon>
        <taxon>Mammalia</taxon>
        <taxon>Eutheria</taxon>
        <taxon>Laurasiatheria</taxon>
        <taxon>Chiroptera</taxon>
        <taxon>Yangochiroptera</taxon>
        <taxon>Vespertilionidae</taxon>
        <taxon>Myotis</taxon>
    </lineage>
</organism>